<dbReference type="InterPro" id="IPR010021">
    <property type="entry name" value="PGPP1/Gep4"/>
</dbReference>
<dbReference type="NCBIfam" id="TIGR01662">
    <property type="entry name" value="HAD-SF-IIIA"/>
    <property type="match status" value="1"/>
</dbReference>
<dbReference type="PANTHER" id="PTHR43316">
    <property type="entry name" value="HYDROLASE, HALOACID DELAHOGENASE-RELATED"/>
    <property type="match status" value="1"/>
</dbReference>
<dbReference type="Proteomes" id="UP001597285">
    <property type="component" value="Unassembled WGS sequence"/>
</dbReference>
<accession>A0ABW4NNJ0</accession>
<dbReference type="RefSeq" id="WP_058918112.1">
    <property type="nucleotide sequence ID" value="NZ_JBHSQC010000025.1"/>
</dbReference>
<dbReference type="CDD" id="cd16416">
    <property type="entry name" value="HAD_BsYqeG-like"/>
    <property type="match status" value="1"/>
</dbReference>
<keyword evidence="3" id="KW-1185">Reference proteome</keyword>
<comment type="caution">
    <text evidence="2">The sequence shown here is derived from an EMBL/GenBank/DDBJ whole genome shotgun (WGS) entry which is preliminary data.</text>
</comment>
<name>A0ABW4NNJ0_9LACT</name>
<evidence type="ECO:0000313" key="2">
    <source>
        <dbReference type="EMBL" id="MFD1799719.1"/>
    </source>
</evidence>
<protein>
    <submittedName>
        <fullName evidence="2">YqeG family HAD IIIA-type phosphatase</fullName>
    </submittedName>
</protein>
<dbReference type="NCBIfam" id="TIGR01668">
    <property type="entry name" value="YqeG_hyp_ppase"/>
    <property type="match status" value="1"/>
</dbReference>
<dbReference type="InterPro" id="IPR006549">
    <property type="entry name" value="HAD-SF_hydro_IIIA"/>
</dbReference>
<organism evidence="2 3">
    <name type="scientific">Carnobacterium antarcticum</name>
    <dbReference type="NCBI Taxonomy" id="2126436"/>
    <lineage>
        <taxon>Bacteria</taxon>
        <taxon>Bacillati</taxon>
        <taxon>Bacillota</taxon>
        <taxon>Bacilli</taxon>
        <taxon>Lactobacillales</taxon>
        <taxon>Carnobacteriaceae</taxon>
        <taxon>Carnobacterium</taxon>
    </lineage>
</organism>
<reference evidence="3" key="1">
    <citation type="journal article" date="2019" name="Int. J. Syst. Evol. Microbiol.">
        <title>The Global Catalogue of Microorganisms (GCM) 10K type strain sequencing project: providing services to taxonomists for standard genome sequencing and annotation.</title>
        <authorList>
            <consortium name="The Broad Institute Genomics Platform"/>
            <consortium name="The Broad Institute Genome Sequencing Center for Infectious Disease"/>
            <person name="Wu L."/>
            <person name="Ma J."/>
        </authorList>
    </citation>
    <scope>NUCLEOTIDE SEQUENCE [LARGE SCALE GENOMIC DNA]</scope>
    <source>
        <strain evidence="3">KCTC 42143</strain>
    </source>
</reference>
<dbReference type="InterPro" id="IPR051540">
    <property type="entry name" value="S-2-haloacid_dehalogenase"/>
</dbReference>
<dbReference type="Gene3D" id="3.40.50.1000">
    <property type="entry name" value="HAD superfamily/HAD-like"/>
    <property type="match status" value="1"/>
</dbReference>
<sequence length="181" mass="20849">MLNIFKPTWMVDAIYHITPEQLKKQNIKAVLTDLDNTLIAWNNPDGTEELIKWIEVMQTAGIPVIILSNNKASRVERVATVLGLEYVSRAMKPTVIGFKKAEAKLNLPKEEVLMVGDQIMTDIWGANLAGVRNVLVKPIVNSDAWNTQFNRFIELHIMNYLIRKDPDMRWRKSLHDKRINE</sequence>
<dbReference type="PANTHER" id="PTHR43316:SF3">
    <property type="entry name" value="HALOACID DEHALOGENASE, TYPE II (AFU_ORTHOLOGUE AFUA_2G07750)-RELATED"/>
    <property type="match status" value="1"/>
</dbReference>
<keyword evidence="1" id="KW-0378">Hydrolase</keyword>
<dbReference type="InterPro" id="IPR023214">
    <property type="entry name" value="HAD_sf"/>
</dbReference>
<dbReference type="SUPFAM" id="SSF56784">
    <property type="entry name" value="HAD-like"/>
    <property type="match status" value="1"/>
</dbReference>
<gene>
    <name evidence="2" type="ORF">ACFSBK_07615</name>
</gene>
<dbReference type="InterPro" id="IPR036412">
    <property type="entry name" value="HAD-like_sf"/>
</dbReference>
<evidence type="ECO:0000256" key="1">
    <source>
        <dbReference type="ARBA" id="ARBA00022801"/>
    </source>
</evidence>
<proteinExistence type="predicted"/>
<dbReference type="EMBL" id="JBHUFF010000013">
    <property type="protein sequence ID" value="MFD1799719.1"/>
    <property type="molecule type" value="Genomic_DNA"/>
</dbReference>
<evidence type="ECO:0000313" key="3">
    <source>
        <dbReference type="Proteomes" id="UP001597285"/>
    </source>
</evidence>
<dbReference type="Pfam" id="PF00702">
    <property type="entry name" value="Hydrolase"/>
    <property type="match status" value="1"/>
</dbReference>